<name>A0A067SUW5_GALM3</name>
<accession>A0A067SUW5</accession>
<keyword evidence="4" id="KW-1185">Reference proteome</keyword>
<evidence type="ECO:0008006" key="5">
    <source>
        <dbReference type="Google" id="ProtNLM"/>
    </source>
</evidence>
<dbReference type="Proteomes" id="UP000027222">
    <property type="component" value="Unassembled WGS sequence"/>
</dbReference>
<keyword evidence="2" id="KW-0812">Transmembrane</keyword>
<sequence length="229" mass="24839">MASITNEHCQHPTQIDPQMPKNWNAPTGLGVSMLFKLLCIGSFGRSTLQRLWDVIQVKGEGKVDEWKEEREALVSRTTNMGVVTGLLLATIAVLCSTIPPVTSVYDWTRPLPYVCLVISGTMALLSLIAGGVVSFMATAVQRDYLLEILTSRKSRLRIICFLILLAYPFVMLALATLTLGLGLASAAWLTGNKLVIIIVAFLSLTSFLVVAPFLVLVMGNNKKGGGKSN</sequence>
<dbReference type="AlphaFoldDB" id="A0A067SUW5"/>
<proteinExistence type="predicted"/>
<keyword evidence="2" id="KW-1133">Transmembrane helix</keyword>
<evidence type="ECO:0000256" key="1">
    <source>
        <dbReference type="SAM" id="MobiDB-lite"/>
    </source>
</evidence>
<feature type="transmembrane region" description="Helical" evidence="2">
    <location>
        <begin position="194"/>
        <end position="217"/>
    </location>
</feature>
<dbReference type="OrthoDB" id="2640035at2759"/>
<dbReference type="EMBL" id="KL142382">
    <property type="protein sequence ID" value="KDR74686.1"/>
    <property type="molecule type" value="Genomic_DNA"/>
</dbReference>
<feature type="transmembrane region" description="Helical" evidence="2">
    <location>
        <begin position="111"/>
        <end position="137"/>
    </location>
</feature>
<gene>
    <name evidence="3" type="ORF">GALMADRAFT_141040</name>
</gene>
<evidence type="ECO:0000313" key="3">
    <source>
        <dbReference type="EMBL" id="KDR74686.1"/>
    </source>
</evidence>
<feature type="transmembrane region" description="Helical" evidence="2">
    <location>
        <begin position="158"/>
        <end position="188"/>
    </location>
</feature>
<evidence type="ECO:0000256" key="2">
    <source>
        <dbReference type="SAM" id="Phobius"/>
    </source>
</evidence>
<protein>
    <recommendedName>
        <fullName evidence="5">PGG domain-containing protein</fullName>
    </recommendedName>
</protein>
<feature type="compositionally biased region" description="Polar residues" evidence="1">
    <location>
        <begin position="1"/>
        <end position="16"/>
    </location>
</feature>
<feature type="region of interest" description="Disordered" evidence="1">
    <location>
        <begin position="1"/>
        <end position="21"/>
    </location>
</feature>
<organism evidence="3 4">
    <name type="scientific">Galerina marginata (strain CBS 339.88)</name>
    <dbReference type="NCBI Taxonomy" id="685588"/>
    <lineage>
        <taxon>Eukaryota</taxon>
        <taxon>Fungi</taxon>
        <taxon>Dikarya</taxon>
        <taxon>Basidiomycota</taxon>
        <taxon>Agaricomycotina</taxon>
        <taxon>Agaricomycetes</taxon>
        <taxon>Agaricomycetidae</taxon>
        <taxon>Agaricales</taxon>
        <taxon>Agaricineae</taxon>
        <taxon>Strophariaceae</taxon>
        <taxon>Galerina</taxon>
    </lineage>
</organism>
<reference evidence="4" key="1">
    <citation type="journal article" date="2014" name="Proc. Natl. Acad. Sci. U.S.A.">
        <title>Extensive sampling of basidiomycete genomes demonstrates inadequacy of the white-rot/brown-rot paradigm for wood decay fungi.</title>
        <authorList>
            <person name="Riley R."/>
            <person name="Salamov A.A."/>
            <person name="Brown D.W."/>
            <person name="Nagy L.G."/>
            <person name="Floudas D."/>
            <person name="Held B.W."/>
            <person name="Levasseur A."/>
            <person name="Lombard V."/>
            <person name="Morin E."/>
            <person name="Otillar R."/>
            <person name="Lindquist E.A."/>
            <person name="Sun H."/>
            <person name="LaButti K.M."/>
            <person name="Schmutz J."/>
            <person name="Jabbour D."/>
            <person name="Luo H."/>
            <person name="Baker S.E."/>
            <person name="Pisabarro A.G."/>
            <person name="Walton J.D."/>
            <person name="Blanchette R.A."/>
            <person name="Henrissat B."/>
            <person name="Martin F."/>
            <person name="Cullen D."/>
            <person name="Hibbett D.S."/>
            <person name="Grigoriev I.V."/>
        </authorList>
    </citation>
    <scope>NUCLEOTIDE SEQUENCE [LARGE SCALE GENOMIC DNA]</scope>
    <source>
        <strain evidence="4">CBS 339.88</strain>
    </source>
</reference>
<keyword evidence="2" id="KW-0472">Membrane</keyword>
<evidence type="ECO:0000313" key="4">
    <source>
        <dbReference type="Proteomes" id="UP000027222"/>
    </source>
</evidence>
<feature type="transmembrane region" description="Helical" evidence="2">
    <location>
        <begin position="80"/>
        <end position="99"/>
    </location>
</feature>
<dbReference type="HOGENOM" id="CLU_1209890_0_0_1"/>